<evidence type="ECO:0000259" key="2">
    <source>
        <dbReference type="Pfam" id="PF16261"/>
    </source>
</evidence>
<dbReference type="RefSeq" id="WP_268075892.1">
    <property type="nucleotide sequence ID" value="NZ_CP109965.1"/>
</dbReference>
<evidence type="ECO:0000256" key="1">
    <source>
        <dbReference type="SAM" id="MobiDB-lite"/>
    </source>
</evidence>
<reference evidence="3" key="1">
    <citation type="submission" date="2022-10" db="EMBL/GenBank/DDBJ databases">
        <title>Catenovulum adriacola sp. nov. isolated in the Harbour of Susak.</title>
        <authorList>
            <person name="Schoch T."/>
            <person name="Reich S.J."/>
            <person name="Stoeferle S."/>
            <person name="Flaiz M."/>
            <person name="Kazda M."/>
            <person name="Riedel C.U."/>
            <person name="Duerre P."/>
        </authorList>
    </citation>
    <scope>NUCLEOTIDE SEQUENCE</scope>
    <source>
        <strain evidence="3">TS8</strain>
    </source>
</reference>
<evidence type="ECO:0000313" key="4">
    <source>
        <dbReference type="Proteomes" id="UP001163726"/>
    </source>
</evidence>
<dbReference type="InterPro" id="IPR017481">
    <property type="entry name" value="CHP03032"/>
</dbReference>
<accession>A0ABY7ASD0</accession>
<dbReference type="Proteomes" id="UP001163726">
    <property type="component" value="Chromosome"/>
</dbReference>
<feature type="region of interest" description="Disordered" evidence="1">
    <location>
        <begin position="109"/>
        <end position="135"/>
    </location>
</feature>
<proteinExistence type="predicted"/>
<dbReference type="NCBIfam" id="TIGR03032">
    <property type="entry name" value="TIGR03032 family protein"/>
    <property type="match status" value="1"/>
</dbReference>
<protein>
    <submittedName>
        <fullName evidence="3">TIGR03032 family protein</fullName>
    </submittedName>
</protein>
<feature type="domain" description="Conserved hypothetical protein CHP03032" evidence="2">
    <location>
        <begin position="25"/>
        <end position="100"/>
    </location>
</feature>
<name>A0ABY7ASD0_9ALTE</name>
<organism evidence="3 4">
    <name type="scientific">Catenovulum adriaticum</name>
    <dbReference type="NCBI Taxonomy" id="2984846"/>
    <lineage>
        <taxon>Bacteria</taxon>
        <taxon>Pseudomonadati</taxon>
        <taxon>Pseudomonadota</taxon>
        <taxon>Gammaproteobacteria</taxon>
        <taxon>Alteromonadales</taxon>
        <taxon>Alteromonadaceae</taxon>
        <taxon>Catenovulum</taxon>
    </lineage>
</organism>
<sequence length="407" mass="46012">MTKTPNEPPTQADIELDFNAEYTSNLPAILAHLNISFAFTSYQAGRVIFARSKDGKLDINYKSFERPMGLVATETGLTLGTFTQIIHFQREDALVEKLKQPLERVQDDITAPKLKANQDQQTDTQLNDKSETDTINEPENIYLASQYKPVDEAVDACYITRSSHYTGMINIHDIDWGHDGLWAVNSSFSCLSTIQPDSSFVPRWKPYFISELAAEDRCHLNGMALKDGKPAFVTTFSKFNEKAQWRNQEKFDGTLMDVVENKILLDGLCMPHSPRFYQGKVYYCNSGLGQVCCYDPQTKSNTVIAELPGFTRGIDFYGAIMFVGLSKVRQSDVSRPAPIAQKHENTSSGVWLLNLEDNTIVATLSFTGNVDQLYDIAVLKNTKFPELIEPNHPRMRNHFCFNEFKPL</sequence>
<keyword evidence="4" id="KW-1185">Reference proteome</keyword>
<dbReference type="EMBL" id="CP109965">
    <property type="protein sequence ID" value="WAJ71410.1"/>
    <property type="molecule type" value="Genomic_DNA"/>
</dbReference>
<evidence type="ECO:0000313" key="3">
    <source>
        <dbReference type="EMBL" id="WAJ71410.1"/>
    </source>
</evidence>
<dbReference type="Pfam" id="PF16261">
    <property type="entry name" value="DUF4915"/>
    <property type="match status" value="2"/>
</dbReference>
<gene>
    <name evidence="3" type="ORF">OLW01_06335</name>
</gene>
<feature type="domain" description="Conserved hypothetical protein CHP03032" evidence="2">
    <location>
        <begin position="139"/>
        <end position="387"/>
    </location>
</feature>
<dbReference type="SUPFAM" id="SSF63825">
    <property type="entry name" value="YWTD domain"/>
    <property type="match status" value="1"/>
</dbReference>